<feature type="region of interest" description="Disordered" evidence="1">
    <location>
        <begin position="161"/>
        <end position="200"/>
    </location>
</feature>
<proteinExistence type="predicted"/>
<keyword evidence="4" id="KW-1185">Reference proteome</keyword>
<sequence>MPDEVPADLADLTRRTLARDSTDGPRTPAALVAALEPWEPVGSTSRPAPAPSATSPVRQSVKDRSIAPRGTGAAGATAAGAGAGVAATAAMPPTVRPGTPAPAPAASPRPADSGSAAAAASGGGRFDPTWITLVIVAITVVLGLMWALSTAFSGFVPPVQSDGGEAARAEQPAAPEADAQTEEPAPEPEPVETKTPEPVRPVIESAEALDPEGEASGDTVGEHPEAVQYAYDGQPETFWYTRTYARPTYGMKTGVGFLIKLEEKAPVSTIVLDTNNDGGTVEVRAGSDPTEGKPLASGSFAPSTELEFDTTESDEFVLWFPELPSTFNGKNRVELNEILVS</sequence>
<reference evidence="4" key="1">
    <citation type="journal article" date="2019" name="Int. J. Syst. Evol. Microbiol.">
        <title>The Global Catalogue of Microorganisms (GCM) 10K type strain sequencing project: providing services to taxonomists for standard genome sequencing and annotation.</title>
        <authorList>
            <consortium name="The Broad Institute Genomics Platform"/>
            <consortium name="The Broad Institute Genome Sequencing Center for Infectious Disease"/>
            <person name="Wu L."/>
            <person name="Ma J."/>
        </authorList>
    </citation>
    <scope>NUCLEOTIDE SEQUENCE [LARGE SCALE GENOMIC DNA]</scope>
    <source>
        <strain evidence="4">NBRC 108565</strain>
    </source>
</reference>
<feature type="compositionally biased region" description="Low complexity" evidence="1">
    <location>
        <begin position="108"/>
        <end position="120"/>
    </location>
</feature>
<feature type="transmembrane region" description="Helical" evidence="2">
    <location>
        <begin position="130"/>
        <end position="148"/>
    </location>
</feature>
<gene>
    <name evidence="3" type="ORF">GCM10025865_13530</name>
</gene>
<dbReference type="RefSeq" id="WP_286219098.1">
    <property type="nucleotide sequence ID" value="NZ_AP027729.1"/>
</dbReference>
<evidence type="ECO:0000256" key="2">
    <source>
        <dbReference type="SAM" id="Phobius"/>
    </source>
</evidence>
<dbReference type="Proteomes" id="UP001321475">
    <property type="component" value="Chromosome"/>
</dbReference>
<keyword evidence="2" id="KW-1133">Transmembrane helix</keyword>
<feature type="compositionally biased region" description="Low complexity" evidence="1">
    <location>
        <begin position="169"/>
        <end position="178"/>
    </location>
</feature>
<protein>
    <submittedName>
        <fullName evidence="3">Uncharacterized protein</fullName>
    </submittedName>
</protein>
<evidence type="ECO:0000313" key="4">
    <source>
        <dbReference type="Proteomes" id="UP001321475"/>
    </source>
</evidence>
<feature type="compositionally biased region" description="Low complexity" evidence="1">
    <location>
        <begin position="43"/>
        <end position="56"/>
    </location>
</feature>
<keyword evidence="2" id="KW-0472">Membrane</keyword>
<dbReference type="EMBL" id="AP027729">
    <property type="protein sequence ID" value="BDZ42054.1"/>
    <property type="molecule type" value="Genomic_DNA"/>
</dbReference>
<evidence type="ECO:0000313" key="3">
    <source>
        <dbReference type="EMBL" id="BDZ42054.1"/>
    </source>
</evidence>
<organism evidence="3 4">
    <name type="scientific">Paraoerskovia sediminicola</name>
    <dbReference type="NCBI Taxonomy" id="1138587"/>
    <lineage>
        <taxon>Bacteria</taxon>
        <taxon>Bacillati</taxon>
        <taxon>Actinomycetota</taxon>
        <taxon>Actinomycetes</taxon>
        <taxon>Micrococcales</taxon>
        <taxon>Cellulomonadaceae</taxon>
        <taxon>Paraoerskovia</taxon>
    </lineage>
</organism>
<name>A0ABM8G1Q8_9CELL</name>
<feature type="compositionally biased region" description="Acidic residues" evidence="1">
    <location>
        <begin position="179"/>
        <end position="190"/>
    </location>
</feature>
<evidence type="ECO:0000256" key="1">
    <source>
        <dbReference type="SAM" id="MobiDB-lite"/>
    </source>
</evidence>
<feature type="region of interest" description="Disordered" evidence="1">
    <location>
        <begin position="1"/>
        <end position="77"/>
    </location>
</feature>
<feature type="region of interest" description="Disordered" evidence="1">
    <location>
        <begin position="90"/>
        <end position="123"/>
    </location>
</feature>
<accession>A0ABM8G1Q8</accession>
<feature type="compositionally biased region" description="Basic and acidic residues" evidence="1">
    <location>
        <begin position="11"/>
        <end position="23"/>
    </location>
</feature>
<keyword evidence="2" id="KW-0812">Transmembrane</keyword>